<dbReference type="SUPFAM" id="SSF55811">
    <property type="entry name" value="Nudix"/>
    <property type="match status" value="1"/>
</dbReference>
<comment type="function">
    <text evidence="5">Component of the cleavage factor Im (CFIm) complex that plays a key role in pre-mRNA 3'-processing. Involved in association with CPSF6 or CPSF7 in pre-MRNA 3'-end poly(A) site cleavage and poly(A) addition. NUDT21/CPSF5 binds to cleavage and polyadenylation RNA substrates. The homodimer mediates simultaneous sequence-specific recognition of two 5'-UGUA-3' elements within the pre-mRNA. Binds to, but does not hydrolyze mono- and di-adenosine nucleotides. May have a role in mRNA export.</text>
</comment>
<dbReference type="GO" id="GO:0005849">
    <property type="term" value="C:mRNA cleavage factor complex"/>
    <property type="evidence" value="ECO:0007669"/>
    <property type="project" value="UniProtKB-UniRule"/>
</dbReference>
<dbReference type="GO" id="GO:0003729">
    <property type="term" value="F:mRNA binding"/>
    <property type="evidence" value="ECO:0007669"/>
    <property type="project" value="UniProtKB-UniRule"/>
</dbReference>
<keyword evidence="2 6" id="KW-0507">mRNA processing</keyword>
<dbReference type="InterPro" id="IPR016706">
    <property type="entry name" value="Cleav_polyA_spec_factor_su5"/>
</dbReference>
<keyword evidence="8" id="KW-1185">Reference proteome</keyword>
<keyword evidence="3 6" id="KW-0694">RNA-binding</keyword>
<accession>A0A3L6PM04</accession>
<keyword evidence="4 6" id="KW-0539">Nucleus</keyword>
<comment type="subcellular location">
    <subcellularLocation>
        <location evidence="6">Nucleus</location>
    </subcellularLocation>
    <text evidence="6">In punctate subnuclear structures localized adjacent to nuclear speckles, called paraspeckles.</text>
</comment>
<dbReference type="Gene3D" id="3.90.79.10">
    <property type="entry name" value="Nucleoside Triphosphate Pyrophosphohydrolase"/>
    <property type="match status" value="1"/>
</dbReference>
<evidence type="ECO:0000256" key="5">
    <source>
        <dbReference type="ARBA" id="ARBA00054854"/>
    </source>
</evidence>
<evidence type="ECO:0000256" key="1">
    <source>
        <dbReference type="ARBA" id="ARBA00009710"/>
    </source>
</evidence>
<reference evidence="8" key="1">
    <citation type="journal article" date="2019" name="Nat. Commun.">
        <title>The genome of broomcorn millet.</title>
        <authorList>
            <person name="Zou C."/>
            <person name="Miki D."/>
            <person name="Li D."/>
            <person name="Tang Q."/>
            <person name="Xiao L."/>
            <person name="Rajput S."/>
            <person name="Deng P."/>
            <person name="Jia W."/>
            <person name="Huang R."/>
            <person name="Zhang M."/>
            <person name="Sun Y."/>
            <person name="Hu J."/>
            <person name="Fu X."/>
            <person name="Schnable P.S."/>
            <person name="Li F."/>
            <person name="Zhang H."/>
            <person name="Feng B."/>
            <person name="Zhu X."/>
            <person name="Liu R."/>
            <person name="Schnable J.C."/>
            <person name="Zhu J.-K."/>
            <person name="Zhang H."/>
        </authorList>
    </citation>
    <scope>NUCLEOTIDE SEQUENCE [LARGE SCALE GENOMIC DNA]</scope>
</reference>
<dbReference type="InterPro" id="IPR015797">
    <property type="entry name" value="NUDIX_hydrolase-like_dom_sf"/>
</dbReference>
<dbReference type="GO" id="GO:0031124">
    <property type="term" value="P:mRNA 3'-end processing"/>
    <property type="evidence" value="ECO:0007669"/>
    <property type="project" value="InterPro"/>
</dbReference>
<comment type="subunit">
    <text evidence="6">Homodimer. Component of the cleavage factor Im (CFIm) complex.</text>
</comment>
<dbReference type="STRING" id="4540.A0A3L6PM04"/>
<comment type="caution">
    <text evidence="7">The sequence shown here is derived from an EMBL/GenBank/DDBJ whole genome shotgun (WGS) entry which is preliminary data.</text>
</comment>
<evidence type="ECO:0000256" key="2">
    <source>
        <dbReference type="ARBA" id="ARBA00022664"/>
    </source>
</evidence>
<organism evidence="7 8">
    <name type="scientific">Panicum miliaceum</name>
    <name type="common">Proso millet</name>
    <name type="synonym">Broomcorn millet</name>
    <dbReference type="NCBI Taxonomy" id="4540"/>
    <lineage>
        <taxon>Eukaryota</taxon>
        <taxon>Viridiplantae</taxon>
        <taxon>Streptophyta</taxon>
        <taxon>Embryophyta</taxon>
        <taxon>Tracheophyta</taxon>
        <taxon>Spermatophyta</taxon>
        <taxon>Magnoliopsida</taxon>
        <taxon>Liliopsida</taxon>
        <taxon>Poales</taxon>
        <taxon>Poaceae</taxon>
        <taxon>PACMAD clade</taxon>
        <taxon>Panicoideae</taxon>
        <taxon>Panicodae</taxon>
        <taxon>Paniceae</taxon>
        <taxon>Panicinae</taxon>
        <taxon>Panicum</taxon>
        <taxon>Panicum sect. Panicum</taxon>
    </lineage>
</organism>
<evidence type="ECO:0000256" key="3">
    <source>
        <dbReference type="ARBA" id="ARBA00022884"/>
    </source>
</evidence>
<dbReference type="EMBL" id="PQIB02000016">
    <property type="protein sequence ID" value="RLM60209.1"/>
    <property type="molecule type" value="Genomic_DNA"/>
</dbReference>
<dbReference type="FunFam" id="3.90.79.10:FF:000020">
    <property type="entry name" value="Pre-mRNA cleavage factor Im subunit 2"/>
    <property type="match status" value="1"/>
</dbReference>
<evidence type="ECO:0000313" key="7">
    <source>
        <dbReference type="EMBL" id="RLM60209.1"/>
    </source>
</evidence>
<gene>
    <name evidence="7" type="ORF">C2845_PM14G10650</name>
</gene>
<evidence type="ECO:0000313" key="8">
    <source>
        <dbReference type="Proteomes" id="UP000275267"/>
    </source>
</evidence>
<evidence type="ECO:0000256" key="6">
    <source>
        <dbReference type="PIRNR" id="PIRNR017888"/>
    </source>
</evidence>
<proteinExistence type="inferred from homology"/>
<dbReference type="CDD" id="cd18871">
    <property type="entry name" value="NUDIX_Cfim25_Nudt21"/>
    <property type="match status" value="1"/>
</dbReference>
<sequence length="239" mass="26424">MGLEMEAVAAAASAAAREQGVEIYPLSRYYFGAKDAAAAPRGLETAADRALRLKANFAAHGLRTSVHGVLLVELFDHPHVLLLQVRNSSFVLPGGRLRPGEEDVQGLKRKLSSKLSVLDDGEADAEEEEDDWQVGECIGMWWRSEFEAIPFPYMPPNFRAPKECIKLFLIRLPMSRQFVVPRNMKLLAAPLSQIHNNAQVYGPVISGIPNLLSKFSLNVISDSDACADRSSELQERFTC</sequence>
<dbReference type="Pfam" id="PF13869">
    <property type="entry name" value="NUDIX_2"/>
    <property type="match status" value="1"/>
</dbReference>
<dbReference type="PANTHER" id="PTHR13047">
    <property type="entry name" value="PRE-MRNA CLEAVAGE FACTOR IM, 25KD SUBUNIT"/>
    <property type="match status" value="1"/>
</dbReference>
<comment type="similarity">
    <text evidence="1 6">Belongs to the Nudix hydrolase family. CPSF5 subfamily.</text>
</comment>
<dbReference type="OrthoDB" id="277288at2759"/>
<protein>
    <recommendedName>
        <fullName evidence="6">Pre-mRNA cleavage factor Im 25 kDa subunit</fullName>
    </recommendedName>
</protein>
<dbReference type="PIRSF" id="PIRSF017888">
    <property type="entry name" value="CPSF-25"/>
    <property type="match status" value="1"/>
</dbReference>
<dbReference type="AlphaFoldDB" id="A0A3L6PM04"/>
<name>A0A3L6PM04_PANMI</name>
<evidence type="ECO:0000256" key="4">
    <source>
        <dbReference type="ARBA" id="ARBA00023242"/>
    </source>
</evidence>
<dbReference type="Proteomes" id="UP000275267">
    <property type="component" value="Unassembled WGS sequence"/>
</dbReference>